<feature type="region of interest" description="Disordered" evidence="1">
    <location>
        <begin position="252"/>
        <end position="290"/>
    </location>
</feature>
<dbReference type="KEGG" id="btab:109042727"/>
<sequence length="290" mass="32127">MNLGMSGFIRQPLVESPQASIFANPLATGMDRFPYPNSMPNMSAPSMPWAQIPPINVPWGIPPNNLPDVIRFNATPNINTFQPIPRPIENGGFPRVRFTKRKTNIEPEIPAKIHVTDEKMAAHMSEMHISSNYTSHETPVQPNFSCSNFETKQFNDKLTSLISSDDKEDIKIPSIKLCEELRKLSKTPILPEPLLQVEKPCRALVLWKPPPGVVESNIATIASSYTTNNNCSVVTYQTSPTSTVTITELTDEDKPAESIECDPIPSTSTGFMDSAPISSIPEPIDYEMES</sequence>
<reference evidence="2" key="1">
    <citation type="submission" date="2021-12" db="EMBL/GenBank/DDBJ databases">
        <authorList>
            <person name="King R."/>
        </authorList>
    </citation>
    <scope>NUCLEOTIDE SEQUENCE</scope>
</reference>
<organism evidence="2 3">
    <name type="scientific">Bemisia tabaci</name>
    <name type="common">Sweetpotato whitefly</name>
    <name type="synonym">Aleurodes tabaci</name>
    <dbReference type="NCBI Taxonomy" id="7038"/>
    <lineage>
        <taxon>Eukaryota</taxon>
        <taxon>Metazoa</taxon>
        <taxon>Ecdysozoa</taxon>
        <taxon>Arthropoda</taxon>
        <taxon>Hexapoda</taxon>
        <taxon>Insecta</taxon>
        <taxon>Pterygota</taxon>
        <taxon>Neoptera</taxon>
        <taxon>Paraneoptera</taxon>
        <taxon>Hemiptera</taxon>
        <taxon>Sternorrhyncha</taxon>
        <taxon>Aleyrodoidea</taxon>
        <taxon>Aleyrodidae</taxon>
        <taxon>Aleyrodinae</taxon>
        <taxon>Bemisia</taxon>
    </lineage>
</organism>
<evidence type="ECO:0000256" key="1">
    <source>
        <dbReference type="SAM" id="MobiDB-lite"/>
    </source>
</evidence>
<gene>
    <name evidence="2" type="ORF">BEMITA_LOCUS4711</name>
</gene>
<accession>A0A9P0F2F8</accession>
<dbReference type="Proteomes" id="UP001152759">
    <property type="component" value="Chromosome 2"/>
</dbReference>
<dbReference type="PANTHER" id="PTHR16246">
    <property type="entry name" value="HOST CELL FACTOR C1 REGULATOR 1"/>
    <property type="match status" value="1"/>
</dbReference>
<keyword evidence="3" id="KW-1185">Reference proteome</keyword>
<dbReference type="EMBL" id="OU963863">
    <property type="protein sequence ID" value="CAH0385488.1"/>
    <property type="molecule type" value="Genomic_DNA"/>
</dbReference>
<evidence type="ECO:0000313" key="3">
    <source>
        <dbReference type="Proteomes" id="UP001152759"/>
    </source>
</evidence>
<evidence type="ECO:0000313" key="2">
    <source>
        <dbReference type="EMBL" id="CAH0385488.1"/>
    </source>
</evidence>
<proteinExistence type="predicted"/>
<dbReference type="InterPro" id="IPR029195">
    <property type="entry name" value="HCFC1R1"/>
</dbReference>
<dbReference type="PANTHER" id="PTHR16246:SF2">
    <property type="entry name" value="HOST CELL FACTOR C1 REGULATOR 1"/>
    <property type="match status" value="1"/>
</dbReference>
<name>A0A9P0F2F8_BEMTA</name>
<protein>
    <submittedName>
        <fullName evidence="2">Uncharacterized protein</fullName>
    </submittedName>
</protein>
<dbReference type="AlphaFoldDB" id="A0A9P0F2F8"/>